<dbReference type="EMBL" id="CAJNDS010000122">
    <property type="protein sequence ID" value="CAE6966047.1"/>
    <property type="molecule type" value="Genomic_DNA"/>
</dbReference>
<organism evidence="1 2">
    <name type="scientific">Symbiodinium natans</name>
    <dbReference type="NCBI Taxonomy" id="878477"/>
    <lineage>
        <taxon>Eukaryota</taxon>
        <taxon>Sar</taxon>
        <taxon>Alveolata</taxon>
        <taxon>Dinophyceae</taxon>
        <taxon>Suessiales</taxon>
        <taxon>Symbiodiniaceae</taxon>
        <taxon>Symbiodinium</taxon>
    </lineage>
</organism>
<dbReference type="InterPro" id="IPR036961">
    <property type="entry name" value="Kinesin_motor_dom_sf"/>
</dbReference>
<gene>
    <name evidence="1" type="primary">kif1</name>
    <name evidence="1" type="ORF">SNAT2548_LOCUS2189</name>
</gene>
<dbReference type="Proteomes" id="UP000604046">
    <property type="component" value="Unassembled WGS sequence"/>
</dbReference>
<dbReference type="OrthoDB" id="3176171at2759"/>
<accession>A0A812I098</accession>
<dbReference type="InterPro" id="IPR027417">
    <property type="entry name" value="P-loop_NTPase"/>
</dbReference>
<proteinExistence type="predicted"/>
<comment type="caution">
    <text evidence="1">The sequence shown here is derived from an EMBL/GenBank/DDBJ whole genome shotgun (WGS) entry which is preliminary data.</text>
</comment>
<dbReference type="AlphaFoldDB" id="A0A812I098"/>
<reference evidence="1" key="1">
    <citation type="submission" date="2021-02" db="EMBL/GenBank/DDBJ databases">
        <authorList>
            <person name="Dougan E. K."/>
            <person name="Rhodes N."/>
            <person name="Thang M."/>
            <person name="Chan C."/>
        </authorList>
    </citation>
    <scope>NUCLEOTIDE SEQUENCE</scope>
</reference>
<evidence type="ECO:0000313" key="1">
    <source>
        <dbReference type="EMBL" id="CAE6966047.1"/>
    </source>
</evidence>
<keyword evidence="2" id="KW-1185">Reference proteome</keyword>
<evidence type="ECO:0000313" key="2">
    <source>
        <dbReference type="Proteomes" id="UP000604046"/>
    </source>
</evidence>
<sequence>MLEGSVSLSLAGTGSCGFAQGLDTPGTPSREPGDAIKVCVRVRPLSKSELDNGEKMCVRILPEMPYSTTVNLTNPADTGPAGTRAFSFDRAYWSAKDADSHYVSQAKGSGSQVGVEKVWRWQEHLMDDLGHELRSNVPRDCRYKREMPVVDMYWNLSTLQARALAECYPGSGFLLP</sequence>
<name>A0A812I098_9DINO</name>
<dbReference type="SUPFAM" id="SSF52540">
    <property type="entry name" value="P-loop containing nucleoside triphosphate hydrolases"/>
    <property type="match status" value="1"/>
</dbReference>
<protein>
    <submittedName>
        <fullName evidence="1">Kif1 protein</fullName>
    </submittedName>
</protein>
<dbReference type="Gene3D" id="3.40.850.10">
    <property type="entry name" value="Kinesin motor domain"/>
    <property type="match status" value="1"/>
</dbReference>